<name>K1TFF4_9ZZZZ</name>
<comment type="caution">
    <text evidence="1">The sequence shown here is derived from an EMBL/GenBank/DDBJ whole genome shotgun (WGS) entry which is preliminary data.</text>
</comment>
<reference evidence="1" key="1">
    <citation type="journal article" date="2013" name="Environ. Microbiol.">
        <title>Microbiota from the distal guts of lean and obese adolescents exhibit partial functional redundancy besides clear differences in community structure.</title>
        <authorList>
            <person name="Ferrer M."/>
            <person name="Ruiz A."/>
            <person name="Lanza F."/>
            <person name="Haange S.B."/>
            <person name="Oberbach A."/>
            <person name="Till H."/>
            <person name="Bargiela R."/>
            <person name="Campoy C."/>
            <person name="Segura M.T."/>
            <person name="Richter M."/>
            <person name="von Bergen M."/>
            <person name="Seifert J."/>
            <person name="Suarez A."/>
        </authorList>
    </citation>
    <scope>NUCLEOTIDE SEQUENCE</scope>
</reference>
<sequence length="56" mass="6464">MQNDENGGVIMTILFKCDKVIRSMKNKIVEKRGKEKYEKEKVSGIVISCRNDRTDS</sequence>
<accession>K1TFF4</accession>
<evidence type="ECO:0000313" key="1">
    <source>
        <dbReference type="EMBL" id="EKC68493.1"/>
    </source>
</evidence>
<organism evidence="1">
    <name type="scientific">human gut metagenome</name>
    <dbReference type="NCBI Taxonomy" id="408170"/>
    <lineage>
        <taxon>unclassified sequences</taxon>
        <taxon>metagenomes</taxon>
        <taxon>organismal metagenomes</taxon>
    </lineage>
</organism>
<dbReference type="AlphaFoldDB" id="K1TFF4"/>
<protein>
    <submittedName>
        <fullName evidence="1">Uncharacterized protein</fullName>
    </submittedName>
</protein>
<proteinExistence type="predicted"/>
<dbReference type="EMBL" id="AJWY01005855">
    <property type="protein sequence ID" value="EKC68493.1"/>
    <property type="molecule type" value="Genomic_DNA"/>
</dbReference>
<feature type="non-terminal residue" evidence="1">
    <location>
        <position position="56"/>
    </location>
</feature>
<gene>
    <name evidence="1" type="ORF">LEA_08765</name>
</gene>